<evidence type="ECO:0000259" key="2">
    <source>
        <dbReference type="Pfam" id="PF01548"/>
    </source>
</evidence>
<protein>
    <submittedName>
        <fullName evidence="4">Uncharacterized protein</fullName>
    </submittedName>
</protein>
<dbReference type="InterPro" id="IPR002525">
    <property type="entry name" value="Transp_IS110-like_N"/>
</dbReference>
<dbReference type="GO" id="GO:0006313">
    <property type="term" value="P:DNA transposition"/>
    <property type="evidence" value="ECO:0007669"/>
    <property type="project" value="InterPro"/>
</dbReference>
<evidence type="ECO:0000259" key="3">
    <source>
        <dbReference type="Pfam" id="PF02371"/>
    </source>
</evidence>
<dbReference type="Pfam" id="PF01548">
    <property type="entry name" value="DEDD_Tnp_IS110"/>
    <property type="match status" value="1"/>
</dbReference>
<dbReference type="InterPro" id="IPR047650">
    <property type="entry name" value="Transpos_IS110"/>
</dbReference>
<keyword evidence="1" id="KW-0175">Coiled coil</keyword>
<dbReference type="InterPro" id="IPR003346">
    <property type="entry name" value="Transposase_20"/>
</dbReference>
<dbReference type="Proteomes" id="UP000376575">
    <property type="component" value="Unassembled WGS sequence"/>
</dbReference>
<feature type="domain" description="Transposase IS110-like N-terminal" evidence="2">
    <location>
        <begin position="30"/>
        <end position="168"/>
    </location>
</feature>
<organism evidence="4 5">
    <name type="scientific">Microcystis aeruginosa NIES-4325</name>
    <dbReference type="NCBI Taxonomy" id="2569534"/>
    <lineage>
        <taxon>Bacteria</taxon>
        <taxon>Bacillati</taxon>
        <taxon>Cyanobacteriota</taxon>
        <taxon>Cyanophyceae</taxon>
        <taxon>Oscillatoriophycideae</taxon>
        <taxon>Chroococcales</taxon>
        <taxon>Microcystaceae</taxon>
        <taxon>Microcystis</taxon>
    </lineage>
</organism>
<feature type="coiled-coil region" evidence="1">
    <location>
        <begin position="184"/>
        <end position="218"/>
    </location>
</feature>
<gene>
    <name evidence="4" type="ORF">MiAbW_03636</name>
</gene>
<reference evidence="4 5" key="1">
    <citation type="journal article" date="2019" name="FEMS Microbiol. Lett.">
        <title>A novel salt-tolerant genotype illuminates the sucrose gene evolution in freshwater bloom-forming cyanobacterium Microcystis aeruginosa.</title>
        <authorList>
            <person name="Tanabe Y."/>
            <person name="Yamaguchi H."/>
            <person name="Sano T."/>
            <person name="Kawachi M."/>
        </authorList>
    </citation>
    <scope>NUCLEOTIDE SEQUENCE [LARGE SCALE GENOMIC DNA]</scope>
    <source>
        <strain evidence="4 5">NIES-4325</strain>
    </source>
</reference>
<name>A0A5J4FE92_MICAE</name>
<sequence>MSKIKGMLSKITINPANFSGLIMENISQWVGIDISKATLDVYLRPLGKAMKVANTKEDISKLVETLKSYTVNLIVLEATGGLETELVIQLQEADLPVALINPRQGRDFAKATGKLAKTDAIDAQILAHFGEAMQPQILAVESEESRQLGDLISRRRQLVEMRTAEKNRRERARGKALVDIEAHLEYLDNCLEKLNQEIEELTQANQQWLEKVNLLKTVPGIGQVISTTLVSDLPELGQLTAKQISRLVGVAPINHDSGQHKGKRMIQGGRAQIRATLYMGAVVAMRHNPVIKTFYERLVGRGKSKKLALTACVRKILVILNAMVRQNQPWQLADNLQPCS</sequence>
<dbReference type="PANTHER" id="PTHR33055">
    <property type="entry name" value="TRANSPOSASE FOR INSERTION SEQUENCE ELEMENT IS1111A"/>
    <property type="match status" value="1"/>
</dbReference>
<dbReference type="AlphaFoldDB" id="A0A5J4FE92"/>
<dbReference type="GO" id="GO:0004803">
    <property type="term" value="F:transposase activity"/>
    <property type="evidence" value="ECO:0007669"/>
    <property type="project" value="InterPro"/>
</dbReference>
<dbReference type="PANTHER" id="PTHR33055:SF13">
    <property type="entry name" value="TRANSPOSASE"/>
    <property type="match status" value="1"/>
</dbReference>
<evidence type="ECO:0000313" key="5">
    <source>
        <dbReference type="Proteomes" id="UP000376575"/>
    </source>
</evidence>
<evidence type="ECO:0000256" key="1">
    <source>
        <dbReference type="SAM" id="Coils"/>
    </source>
</evidence>
<accession>A0A5J4FE92</accession>
<dbReference type="NCBIfam" id="NF033542">
    <property type="entry name" value="transpos_IS110"/>
    <property type="match status" value="1"/>
</dbReference>
<evidence type="ECO:0000313" key="4">
    <source>
        <dbReference type="EMBL" id="GEA29054.1"/>
    </source>
</evidence>
<dbReference type="GO" id="GO:0003677">
    <property type="term" value="F:DNA binding"/>
    <property type="evidence" value="ECO:0007669"/>
    <property type="project" value="InterPro"/>
</dbReference>
<dbReference type="Pfam" id="PF02371">
    <property type="entry name" value="Transposase_20"/>
    <property type="match status" value="1"/>
</dbReference>
<dbReference type="EMBL" id="BJKP01000089">
    <property type="protein sequence ID" value="GEA29054.1"/>
    <property type="molecule type" value="Genomic_DNA"/>
</dbReference>
<feature type="domain" description="Transposase IS116/IS110/IS902 C-terminal" evidence="3">
    <location>
        <begin position="213"/>
        <end position="296"/>
    </location>
</feature>
<proteinExistence type="predicted"/>
<comment type="caution">
    <text evidence="4">The sequence shown here is derived from an EMBL/GenBank/DDBJ whole genome shotgun (WGS) entry which is preliminary data.</text>
</comment>